<dbReference type="InterPro" id="IPR003356">
    <property type="entry name" value="DNA_methylase_A-5"/>
</dbReference>
<evidence type="ECO:0000313" key="2">
    <source>
        <dbReference type="EMBL" id="ORC15795.1"/>
    </source>
</evidence>
<dbReference type="SUPFAM" id="SSF53335">
    <property type="entry name" value="S-adenosyl-L-methionine-dependent methyltransferases"/>
    <property type="match status" value="1"/>
</dbReference>
<protein>
    <recommendedName>
        <fullName evidence="1">DNA methylase adenine-specific domain-containing protein</fullName>
    </recommendedName>
</protein>
<proteinExistence type="predicted"/>
<dbReference type="EMBL" id="LXWF01000042">
    <property type="protein sequence ID" value="ORC15795.1"/>
    <property type="molecule type" value="Genomic_DNA"/>
</dbReference>
<dbReference type="Pfam" id="PF02384">
    <property type="entry name" value="N6_Mtase"/>
    <property type="match status" value="1"/>
</dbReference>
<comment type="caution">
    <text evidence="2">The sequence shown here is derived from an EMBL/GenBank/DDBJ whole genome shotgun (WGS) entry which is preliminary data.</text>
</comment>
<name>A0A1Y1RMN6_9MICC</name>
<dbReference type="RefSeq" id="WP_083093034.1">
    <property type="nucleotide sequence ID" value="NZ_LXWF01000042.1"/>
</dbReference>
<dbReference type="GO" id="GO:0008170">
    <property type="term" value="F:N-methyltransferase activity"/>
    <property type="evidence" value="ECO:0007669"/>
    <property type="project" value="InterPro"/>
</dbReference>
<sequence>MAKTPTADVSLLGQELNPESYAFCKVDMVVKVQDVDNIALGNTLTDPAFENRTFHYGLSKRWLGILIPDNGVSDWGLAA</sequence>
<dbReference type="GO" id="GO:0003677">
    <property type="term" value="F:DNA binding"/>
    <property type="evidence" value="ECO:0007669"/>
    <property type="project" value="InterPro"/>
</dbReference>
<dbReference type="Gene3D" id="3.40.50.150">
    <property type="entry name" value="Vaccinia Virus protein VP39"/>
    <property type="match status" value="1"/>
</dbReference>
<dbReference type="AlphaFoldDB" id="A0A1Y1RMN6"/>
<evidence type="ECO:0000259" key="1">
    <source>
        <dbReference type="Pfam" id="PF02384"/>
    </source>
</evidence>
<gene>
    <name evidence="2" type="ORF">A7979_06310</name>
</gene>
<organism evidence="2 3">
    <name type="scientific">Rothia nasimurium</name>
    <dbReference type="NCBI Taxonomy" id="85336"/>
    <lineage>
        <taxon>Bacteria</taxon>
        <taxon>Bacillati</taxon>
        <taxon>Actinomycetota</taxon>
        <taxon>Actinomycetes</taxon>
        <taxon>Micrococcales</taxon>
        <taxon>Micrococcaceae</taxon>
        <taxon>Rothia</taxon>
    </lineage>
</organism>
<evidence type="ECO:0000313" key="3">
    <source>
        <dbReference type="Proteomes" id="UP000192359"/>
    </source>
</evidence>
<reference evidence="2 3" key="1">
    <citation type="submission" date="2016-05" db="EMBL/GenBank/DDBJ databases">
        <title>Draft genome sequence of a porcine commensal Rothia nasimurium.</title>
        <authorList>
            <person name="Gaiser R.A."/>
            <person name="Van Baarlen P."/>
            <person name="Wells J.M."/>
        </authorList>
    </citation>
    <scope>NUCLEOTIDE SEQUENCE [LARGE SCALE GENOMIC DNA]</scope>
    <source>
        <strain evidence="2 3">PT-32</strain>
    </source>
</reference>
<dbReference type="Proteomes" id="UP000192359">
    <property type="component" value="Unassembled WGS sequence"/>
</dbReference>
<accession>A0A1Y1RMN6</accession>
<dbReference type="InterPro" id="IPR029063">
    <property type="entry name" value="SAM-dependent_MTases_sf"/>
</dbReference>
<keyword evidence="3" id="KW-1185">Reference proteome</keyword>
<feature type="domain" description="DNA methylase adenine-specific" evidence="1">
    <location>
        <begin position="6"/>
        <end position="56"/>
    </location>
</feature>